<name>A0A1R0X972_9BACL</name>
<gene>
    <name evidence="1" type="ORF">BJP51_19085</name>
</gene>
<evidence type="ECO:0000313" key="2">
    <source>
        <dbReference type="Proteomes" id="UP000187465"/>
    </source>
</evidence>
<proteinExistence type="predicted"/>
<dbReference type="EMBL" id="MKQP01000022">
    <property type="protein sequence ID" value="OMD31350.1"/>
    <property type="molecule type" value="Genomic_DNA"/>
</dbReference>
<protein>
    <submittedName>
        <fullName evidence="1">Uncharacterized protein</fullName>
    </submittedName>
</protein>
<evidence type="ECO:0000313" key="1">
    <source>
        <dbReference type="EMBL" id="OMD31350.1"/>
    </source>
</evidence>
<dbReference type="Proteomes" id="UP000187465">
    <property type="component" value="Unassembled WGS sequence"/>
</dbReference>
<comment type="caution">
    <text evidence="1">The sequence shown here is derived from an EMBL/GenBank/DDBJ whole genome shotgun (WGS) entry which is preliminary data.</text>
</comment>
<accession>A0A1R0X972</accession>
<reference evidence="1 2" key="1">
    <citation type="submission" date="2016-10" db="EMBL/GenBank/DDBJ databases">
        <title>Paenibacillus species isolates.</title>
        <authorList>
            <person name="Beno S.M."/>
        </authorList>
    </citation>
    <scope>NUCLEOTIDE SEQUENCE [LARGE SCALE GENOMIC DNA]</scope>
    <source>
        <strain evidence="1 2">FSL H7-0604</strain>
    </source>
</reference>
<dbReference type="RefSeq" id="WP_076179159.1">
    <property type="nucleotide sequence ID" value="NZ_MKQP01000022.1"/>
</dbReference>
<dbReference type="AlphaFoldDB" id="A0A1R0X972"/>
<sequence>MRPLTIEEKSKSQASRKLANKLLLKADKSLGYKSIKGSPIILSLDGNTIVLDYDLLRKLYRTLKNRHVNMKIEWDGLAPVLRIYHHTGIWSKDAGTIELQQFPSYKMELLADLPSIELNTD</sequence>
<organism evidence="1 2">
    <name type="scientific">Paenibacillus odorifer</name>
    <dbReference type="NCBI Taxonomy" id="189426"/>
    <lineage>
        <taxon>Bacteria</taxon>
        <taxon>Bacillati</taxon>
        <taxon>Bacillota</taxon>
        <taxon>Bacilli</taxon>
        <taxon>Bacillales</taxon>
        <taxon>Paenibacillaceae</taxon>
        <taxon>Paenibacillus</taxon>
    </lineage>
</organism>